<dbReference type="InterPro" id="IPR013201">
    <property type="entry name" value="Prot_inhib_I29"/>
</dbReference>
<keyword evidence="4" id="KW-0378">Hydrolase</keyword>
<reference evidence="12" key="1">
    <citation type="submission" date="2024-06" db="UniProtKB">
        <authorList>
            <consortium name="RefSeq"/>
        </authorList>
    </citation>
    <scope>NUCLEOTIDE SEQUENCE [LARGE SCALE GENOMIC DNA]</scope>
</reference>
<dbReference type="Proteomes" id="UP000515156">
    <property type="component" value="Chromosome 11"/>
</dbReference>
<dbReference type="GO" id="GO:0012505">
    <property type="term" value="C:endomembrane system"/>
    <property type="evidence" value="ECO:0007669"/>
    <property type="project" value="UniProtKB-ARBA"/>
</dbReference>
<keyword evidence="12" id="KW-1185">Reference proteome</keyword>
<dbReference type="SUPFAM" id="SSF54001">
    <property type="entry name" value="Cysteine proteinases"/>
    <property type="match status" value="1"/>
</dbReference>
<dbReference type="Pfam" id="PF00112">
    <property type="entry name" value="Peptidase_C1"/>
    <property type="match status" value="1"/>
</dbReference>
<name>A0A6P7ZIJ3_9AMPH</name>
<comment type="similarity">
    <text evidence="1">Belongs to the peptidase C1 family.</text>
</comment>
<proteinExistence type="inferred from homology"/>
<feature type="domain" description="Cathepsin propeptide inhibitor" evidence="11">
    <location>
        <begin position="35"/>
        <end position="92"/>
    </location>
</feature>
<dbReference type="PRINTS" id="PR00705">
    <property type="entry name" value="PAPAIN"/>
</dbReference>
<feature type="signal peptide" evidence="9">
    <location>
        <begin position="1"/>
        <end position="28"/>
    </location>
</feature>
<evidence type="ECO:0000256" key="1">
    <source>
        <dbReference type="ARBA" id="ARBA00008455"/>
    </source>
</evidence>
<evidence type="ECO:0000313" key="13">
    <source>
        <dbReference type="RefSeq" id="XP_030074900.1"/>
    </source>
</evidence>
<feature type="domain" description="Peptidase C1A papain C-terminal" evidence="10">
    <location>
        <begin position="121"/>
        <end position="327"/>
    </location>
</feature>
<organism evidence="12 13">
    <name type="scientific">Microcaecilia unicolor</name>
    <dbReference type="NCBI Taxonomy" id="1415580"/>
    <lineage>
        <taxon>Eukaryota</taxon>
        <taxon>Metazoa</taxon>
        <taxon>Chordata</taxon>
        <taxon>Craniata</taxon>
        <taxon>Vertebrata</taxon>
        <taxon>Euteleostomi</taxon>
        <taxon>Amphibia</taxon>
        <taxon>Gymnophiona</taxon>
        <taxon>Siphonopidae</taxon>
        <taxon>Microcaecilia</taxon>
    </lineage>
</organism>
<dbReference type="InParanoid" id="A0A6P7ZIJ3"/>
<sequence>MDTVTILFHLLLLSLISSSLQLCDLSRAQVMEEMFKDFMVKFNKSYQDTEEQAWRFQIFKENMKEASRLQAQELGTAKYGVTKFSDLTDKEFSRFHLNPGLMQGLPSIKEANWNHGASLYHQEFCDWRKRGVVSKVKDQGYCRSCWAFAAASNIESLWGIMGYPKNVSVQELIDCSKCADCNGGYSWDAFLTVLNQSGLMSEEDYPYKGKKNKLCPKKAKHPEAWIHDFAMLDKDETYMASWVASKGPITVTIQLPPLKHYQDGVVRNRECSPNAAHVVLIVGFSGKRIPYWILKNSWGRDWGEKGYLRLYRGSNTCDITRYPVTAIVEKNPKHINYPCPY</sequence>
<accession>A0A6P7ZIJ3</accession>
<dbReference type="FunCoup" id="A0A6P7ZIJ3">
    <property type="interactions" value="240"/>
</dbReference>
<dbReference type="CDD" id="cd02248">
    <property type="entry name" value="Peptidase_C1A"/>
    <property type="match status" value="1"/>
</dbReference>
<dbReference type="FunFam" id="1.10.287.2250:FF:000001">
    <property type="entry name" value="Cathepsin F"/>
    <property type="match status" value="1"/>
</dbReference>
<dbReference type="GO" id="GO:0006508">
    <property type="term" value="P:proteolysis"/>
    <property type="evidence" value="ECO:0007669"/>
    <property type="project" value="UniProtKB-KW"/>
</dbReference>
<keyword evidence="3 9" id="KW-0732">Signal</keyword>
<dbReference type="SMART" id="SM00645">
    <property type="entry name" value="Pept_C1"/>
    <property type="match status" value="1"/>
</dbReference>
<keyword evidence="2" id="KW-0645">Protease</keyword>
<dbReference type="Pfam" id="PF08246">
    <property type="entry name" value="Inhibitor_I29"/>
    <property type="match status" value="1"/>
</dbReference>
<dbReference type="GO" id="GO:0005737">
    <property type="term" value="C:cytoplasm"/>
    <property type="evidence" value="ECO:0007669"/>
    <property type="project" value="UniProtKB-ARBA"/>
</dbReference>
<evidence type="ECO:0000256" key="3">
    <source>
        <dbReference type="ARBA" id="ARBA00022729"/>
    </source>
</evidence>
<keyword evidence="6" id="KW-0865">Zymogen</keyword>
<protein>
    <submittedName>
        <fullName evidence="13">Cathepsin W-like isoform X1</fullName>
    </submittedName>
</protein>
<dbReference type="InterPro" id="IPR039417">
    <property type="entry name" value="Peptidase_C1A_papain-like"/>
</dbReference>
<dbReference type="InterPro" id="IPR025661">
    <property type="entry name" value="Pept_asp_AS"/>
</dbReference>
<dbReference type="GO" id="GO:0070013">
    <property type="term" value="C:intracellular organelle lumen"/>
    <property type="evidence" value="ECO:0007669"/>
    <property type="project" value="UniProtKB-ARBA"/>
</dbReference>
<evidence type="ECO:0000259" key="10">
    <source>
        <dbReference type="SMART" id="SM00645"/>
    </source>
</evidence>
<evidence type="ECO:0000256" key="2">
    <source>
        <dbReference type="ARBA" id="ARBA00022670"/>
    </source>
</evidence>
<evidence type="ECO:0000256" key="8">
    <source>
        <dbReference type="ARBA" id="ARBA00023180"/>
    </source>
</evidence>
<evidence type="ECO:0000256" key="7">
    <source>
        <dbReference type="ARBA" id="ARBA00023157"/>
    </source>
</evidence>
<evidence type="ECO:0000256" key="6">
    <source>
        <dbReference type="ARBA" id="ARBA00023145"/>
    </source>
</evidence>
<keyword evidence="5" id="KW-0788">Thiol protease</keyword>
<evidence type="ECO:0000259" key="11">
    <source>
        <dbReference type="SMART" id="SM00848"/>
    </source>
</evidence>
<dbReference type="AlphaFoldDB" id="A0A6P7ZIJ3"/>
<feature type="chain" id="PRO_5027679193" evidence="9">
    <location>
        <begin position="29"/>
        <end position="341"/>
    </location>
</feature>
<dbReference type="RefSeq" id="XP_030074900.1">
    <property type="nucleotide sequence ID" value="XM_030219040.1"/>
</dbReference>
<evidence type="ECO:0000256" key="9">
    <source>
        <dbReference type="SAM" id="SignalP"/>
    </source>
</evidence>
<dbReference type="Gene3D" id="1.10.287.2250">
    <property type="match status" value="1"/>
</dbReference>
<dbReference type="GeneID" id="115480387"/>
<dbReference type="SMART" id="SM00848">
    <property type="entry name" value="Inhibitor_I29"/>
    <property type="match status" value="1"/>
</dbReference>
<dbReference type="OrthoDB" id="387093at2759"/>
<dbReference type="FunFam" id="3.90.70.10:FF:000103">
    <property type="entry name" value="Hypothetical LOC496748"/>
    <property type="match status" value="1"/>
</dbReference>
<dbReference type="GO" id="GO:0002376">
    <property type="term" value="P:immune system process"/>
    <property type="evidence" value="ECO:0007669"/>
    <property type="project" value="UniProtKB-ARBA"/>
</dbReference>
<dbReference type="PANTHER" id="PTHR12411">
    <property type="entry name" value="CYSTEINE PROTEASE FAMILY C1-RELATED"/>
    <property type="match status" value="1"/>
</dbReference>
<dbReference type="InterPro" id="IPR000668">
    <property type="entry name" value="Peptidase_C1A_C"/>
</dbReference>
<dbReference type="InterPro" id="IPR013128">
    <property type="entry name" value="Peptidase_C1A"/>
</dbReference>
<dbReference type="KEGG" id="muo:115480387"/>
<keyword evidence="8" id="KW-0325">Glycoprotein</keyword>
<evidence type="ECO:0000313" key="12">
    <source>
        <dbReference type="Proteomes" id="UP000515156"/>
    </source>
</evidence>
<reference evidence="13" key="2">
    <citation type="submission" date="2025-08" db="UniProtKB">
        <authorList>
            <consortium name="RefSeq"/>
        </authorList>
    </citation>
    <scope>IDENTIFICATION</scope>
</reference>
<evidence type="ECO:0000256" key="4">
    <source>
        <dbReference type="ARBA" id="ARBA00022801"/>
    </source>
</evidence>
<evidence type="ECO:0000256" key="5">
    <source>
        <dbReference type="ARBA" id="ARBA00022807"/>
    </source>
</evidence>
<gene>
    <name evidence="13" type="primary">LOC115480387</name>
</gene>
<dbReference type="PROSITE" id="PS00640">
    <property type="entry name" value="THIOL_PROTEASE_ASN"/>
    <property type="match status" value="1"/>
</dbReference>
<dbReference type="InterPro" id="IPR038765">
    <property type="entry name" value="Papain-like_cys_pep_sf"/>
</dbReference>
<dbReference type="Gene3D" id="3.90.70.10">
    <property type="entry name" value="Cysteine proteinases"/>
    <property type="match status" value="1"/>
</dbReference>
<dbReference type="GO" id="GO:0008234">
    <property type="term" value="F:cysteine-type peptidase activity"/>
    <property type="evidence" value="ECO:0007669"/>
    <property type="project" value="UniProtKB-KW"/>
</dbReference>
<keyword evidence="7" id="KW-1015">Disulfide bond</keyword>